<gene>
    <name evidence="1" type="ORF">CLV62_12629</name>
</gene>
<dbReference type="Proteomes" id="UP000247973">
    <property type="component" value="Unassembled WGS sequence"/>
</dbReference>
<organism evidence="1 2">
    <name type="scientific">Dysgonomonas alginatilytica</name>
    <dbReference type="NCBI Taxonomy" id="1605892"/>
    <lineage>
        <taxon>Bacteria</taxon>
        <taxon>Pseudomonadati</taxon>
        <taxon>Bacteroidota</taxon>
        <taxon>Bacteroidia</taxon>
        <taxon>Bacteroidales</taxon>
        <taxon>Dysgonomonadaceae</taxon>
        <taxon>Dysgonomonas</taxon>
    </lineage>
</organism>
<keyword evidence="2" id="KW-1185">Reference proteome</keyword>
<reference evidence="1 2" key="1">
    <citation type="submission" date="2018-03" db="EMBL/GenBank/DDBJ databases">
        <title>Genomic Encyclopedia of Archaeal and Bacterial Type Strains, Phase II (KMG-II): from individual species to whole genera.</title>
        <authorList>
            <person name="Goeker M."/>
        </authorList>
    </citation>
    <scope>NUCLEOTIDE SEQUENCE [LARGE SCALE GENOMIC DNA]</scope>
    <source>
        <strain evidence="1 2">DSM 100214</strain>
    </source>
</reference>
<protein>
    <submittedName>
        <fullName evidence="1">Uncharacterized protein</fullName>
    </submittedName>
</protein>
<accession>A0A2V3PLS8</accession>
<comment type="caution">
    <text evidence="1">The sequence shown here is derived from an EMBL/GenBank/DDBJ whole genome shotgun (WGS) entry which is preliminary data.</text>
</comment>
<dbReference type="OrthoDB" id="1293445at2"/>
<sequence length="526" mass="60167">MKTRTLVLILISVLTVTDLYAQYFKEKDIKWAKSQFMARRQDVLANHELLWQKGNNFIILYNTKPAYEYNGDEIGDVYFVQMNLETEEATHLKLKLKDENGERHWHRLHTIGDTIYMFSTAQNKKNSTFDIFVETINKEPLEYSNDIRKIGDISYGGNVAGDELTNFIVTSSPNKEFLLLSYAIIDGNKRINFGIQVLNKNLEVVWKREGDFPQIEGKDIRLENYYIDNDANVYFTQNRFDGSNKIEESYLNCFPANSQNPVVKKIELQGGFHPLSSLIFSNSKGNVIYSGFYSFSKLESALGVYSIAYSLGLKEVLEQDIRPFDDSFITKGLSEKEAKNVLENKAKNKDFNDNFAYQMGRPILRNDGGYSIVAENKKIAIQKSKSSSMSAMGNIIHYHFNDIIVLTYDEKGKLKWMQKIPKIQKLTGHDALFGSFSANIDSHDNIYIVFKEHSGSSMSAKALPKLFTLDSSGNNSSQNLFEDNQDLRKEFAPLLIHKLSESKYLLGCIRPSRRGTPIEWGTIDIE</sequence>
<dbReference type="AlphaFoldDB" id="A0A2V3PLS8"/>
<proteinExistence type="predicted"/>
<name>A0A2V3PLS8_9BACT</name>
<dbReference type="EMBL" id="QICL01000026">
    <property type="protein sequence ID" value="PXV61095.1"/>
    <property type="molecule type" value="Genomic_DNA"/>
</dbReference>
<evidence type="ECO:0000313" key="2">
    <source>
        <dbReference type="Proteomes" id="UP000247973"/>
    </source>
</evidence>
<evidence type="ECO:0000313" key="1">
    <source>
        <dbReference type="EMBL" id="PXV61095.1"/>
    </source>
</evidence>
<dbReference type="RefSeq" id="WP_110311903.1">
    <property type="nucleotide sequence ID" value="NZ_QICL01000026.1"/>
</dbReference>